<gene>
    <name evidence="12" type="ORF">JIN87_00390</name>
</gene>
<evidence type="ECO:0000313" key="13">
    <source>
        <dbReference type="Proteomes" id="UP000617628"/>
    </source>
</evidence>
<name>A0A934RXB9_9BACT</name>
<keyword evidence="9" id="KW-0472">Membrane</keyword>
<comment type="caution">
    <text evidence="12">The sequence shown here is derived from an EMBL/GenBank/DDBJ whole genome shotgun (WGS) entry which is preliminary data.</text>
</comment>
<organism evidence="12 13">
    <name type="scientific">Pelagicoccus mobilis</name>
    <dbReference type="NCBI Taxonomy" id="415221"/>
    <lineage>
        <taxon>Bacteria</taxon>
        <taxon>Pseudomonadati</taxon>
        <taxon>Verrucomicrobiota</taxon>
        <taxon>Opitutia</taxon>
        <taxon>Puniceicoccales</taxon>
        <taxon>Pelagicoccaceae</taxon>
        <taxon>Pelagicoccus</taxon>
    </lineage>
</organism>
<keyword evidence="3" id="KW-1134">Transmembrane beta strand</keyword>
<sequence length="1185" mass="131584">MNKLAYSQTDQRRLPATLLGLALLMAPLGHGQNDDGDDEVFELSPFVISSEDSEGYRSRNTLAGTRIKTELKDLGASISVITEEFLEDTGATGIEDLFLYTGGTEIGGPDGNFSGIDFGADAAGSVFSDDAGRINPSAGARVRGIARPNFTRNYFSTDIRVDSYNTGGITISRGANSLLFGLGSAAGVVENSVKMPVVGEDKTKVSLRFDHNSSVRATIDLTRTIIEDRLAVKFSGLRDDKKFTQNPAYMDESRAYGAFNWTVFKNEESSWLGKTSIRGNLETGDSIGTPPKSIAPIVAYDSFFIPPPNFAEYNGYDYFTSAGTDGFIESWEKWKILDTREAADGTPGYRETFTAEGDYPVYSTPFFFWPGMVTFQASGDLSTGIPGRENIQGFRTWPRTSNVNTPSGIRHRPAIHVNTRAYENAQQGGGFRTRNLNNPAIFDYRNNLLTGDMDQVEMEFDAQTFYLEQSLFGGKGGFEIAIDHQDHEQYSLFPFGGNARNIALFIDTTAYLPDGTPNPNAGKAFMTSAGSKEQDERRIRERDNERAIAFYNLDFADIGDKWAPLGRHSVTLLAQREEFRQSRFRTRGFLDGPVRNANPLNSGQNGFNGVYYLTDASAAGMEEGEMRFNQLSRDMLMQDGDTFTTLHYPYSGPGRDPKFSTVNDPVGEGFIEQPWTFRRWLSNVNYQREEIESKALAWQSYLFDGHIVGLVGLREDDVTEYQQARVDPETGEMLFREDGSPDTRGIVRVGNELLTDSVAAVLPVTDPTGKTTTWSVVGHLPEKYLENLPLSRVSAHYGVSENFSPGESGIDHDLNFIPAPQGETVEYGVDISFAGDAWNLRVNRYETDQQYKSAGSLTSQVNHARSRPLNWINNWYDVYLDNTGLSNLDADGNPQPDTDFDLVDGSGVVNIQNVWDAGYRDWMDLVNDLRGLIPDRLSDLYQYELNDDGLQFVETGPGVDNLKGVQNVRSKGWGVYLTGRPTKSWNVSANLTQTEAVPYGSGEPFGRYVGELYSNLRDLGLLGINESVNGITKPSIRLQQSLAEVVNLQSQDGFPAPEVREWRFNAVTNYKFREGKLKGAGVGGAMRYQSASSTGAKLIIRDDGLAVSDPYNRFEGASETTFDAWLSYNRKIMNDDVDWKIQLNVRNLFGDEDDIVITTNPDGQNALYRIAPDVRSWFITNTLSF</sequence>
<dbReference type="PANTHER" id="PTHR32552">
    <property type="entry name" value="FERRICHROME IRON RECEPTOR-RELATED"/>
    <property type="match status" value="1"/>
</dbReference>
<evidence type="ECO:0000256" key="9">
    <source>
        <dbReference type="ARBA" id="ARBA00023136"/>
    </source>
</evidence>
<keyword evidence="6" id="KW-0732">Signal</keyword>
<keyword evidence="10" id="KW-0998">Cell outer membrane</keyword>
<dbReference type="Gene3D" id="2.40.170.20">
    <property type="entry name" value="TonB-dependent receptor, beta-barrel domain"/>
    <property type="match status" value="1"/>
</dbReference>
<reference evidence="12" key="1">
    <citation type="submission" date="2021-01" db="EMBL/GenBank/DDBJ databases">
        <title>Modified the classification status of verrucomicrobia.</title>
        <authorList>
            <person name="Feng X."/>
        </authorList>
    </citation>
    <scope>NUCLEOTIDE SEQUENCE</scope>
    <source>
        <strain evidence="12">KCTC 13126</strain>
    </source>
</reference>
<keyword evidence="7" id="KW-0408">Iron</keyword>
<dbReference type="RefSeq" id="WP_200353513.1">
    <property type="nucleotide sequence ID" value="NZ_JAENIL010000001.1"/>
</dbReference>
<protein>
    <recommendedName>
        <fullName evidence="11">TonB-dependent receptor plug domain-containing protein</fullName>
    </recommendedName>
</protein>
<keyword evidence="5" id="KW-0812">Transmembrane</keyword>
<dbReference type="Gene3D" id="2.170.130.10">
    <property type="entry name" value="TonB-dependent receptor, plug domain"/>
    <property type="match status" value="1"/>
</dbReference>
<evidence type="ECO:0000256" key="7">
    <source>
        <dbReference type="ARBA" id="ARBA00023004"/>
    </source>
</evidence>
<dbReference type="AlphaFoldDB" id="A0A934RXB9"/>
<evidence type="ECO:0000256" key="3">
    <source>
        <dbReference type="ARBA" id="ARBA00022452"/>
    </source>
</evidence>
<evidence type="ECO:0000259" key="11">
    <source>
        <dbReference type="Pfam" id="PF07715"/>
    </source>
</evidence>
<evidence type="ECO:0000256" key="6">
    <source>
        <dbReference type="ARBA" id="ARBA00022729"/>
    </source>
</evidence>
<keyword evidence="2" id="KW-0813">Transport</keyword>
<evidence type="ECO:0000256" key="1">
    <source>
        <dbReference type="ARBA" id="ARBA00004571"/>
    </source>
</evidence>
<dbReference type="InterPro" id="IPR036942">
    <property type="entry name" value="Beta-barrel_TonB_sf"/>
</dbReference>
<evidence type="ECO:0000256" key="10">
    <source>
        <dbReference type="ARBA" id="ARBA00023237"/>
    </source>
</evidence>
<dbReference type="GO" id="GO:0009279">
    <property type="term" value="C:cell outer membrane"/>
    <property type="evidence" value="ECO:0007669"/>
    <property type="project" value="UniProtKB-SubCell"/>
</dbReference>
<dbReference type="InterPro" id="IPR012910">
    <property type="entry name" value="Plug_dom"/>
</dbReference>
<feature type="domain" description="TonB-dependent receptor plug" evidence="11">
    <location>
        <begin position="71"/>
        <end position="188"/>
    </location>
</feature>
<keyword evidence="4" id="KW-0410">Iron transport</keyword>
<evidence type="ECO:0000313" key="12">
    <source>
        <dbReference type="EMBL" id="MBK1875298.1"/>
    </source>
</evidence>
<dbReference type="Proteomes" id="UP000617628">
    <property type="component" value="Unassembled WGS sequence"/>
</dbReference>
<dbReference type="InterPro" id="IPR037066">
    <property type="entry name" value="Plug_dom_sf"/>
</dbReference>
<comment type="subcellular location">
    <subcellularLocation>
        <location evidence="1">Cell outer membrane</location>
        <topology evidence="1">Multi-pass membrane protein</topology>
    </subcellularLocation>
</comment>
<dbReference type="SUPFAM" id="SSF56935">
    <property type="entry name" value="Porins"/>
    <property type="match status" value="1"/>
</dbReference>
<dbReference type="PANTHER" id="PTHR32552:SF68">
    <property type="entry name" value="FERRICHROME OUTER MEMBRANE TRANSPORTER_PHAGE RECEPTOR"/>
    <property type="match status" value="1"/>
</dbReference>
<evidence type="ECO:0000256" key="2">
    <source>
        <dbReference type="ARBA" id="ARBA00022448"/>
    </source>
</evidence>
<dbReference type="Pfam" id="PF07715">
    <property type="entry name" value="Plug"/>
    <property type="match status" value="1"/>
</dbReference>
<dbReference type="GO" id="GO:0015344">
    <property type="term" value="F:siderophore uptake transmembrane transporter activity"/>
    <property type="evidence" value="ECO:0007669"/>
    <property type="project" value="TreeGrafter"/>
</dbReference>
<proteinExistence type="predicted"/>
<dbReference type="InterPro" id="IPR039426">
    <property type="entry name" value="TonB-dep_rcpt-like"/>
</dbReference>
<accession>A0A934RXB9</accession>
<evidence type="ECO:0000256" key="8">
    <source>
        <dbReference type="ARBA" id="ARBA00023065"/>
    </source>
</evidence>
<keyword evidence="13" id="KW-1185">Reference proteome</keyword>
<evidence type="ECO:0000256" key="4">
    <source>
        <dbReference type="ARBA" id="ARBA00022496"/>
    </source>
</evidence>
<dbReference type="EMBL" id="JAENIL010000001">
    <property type="protein sequence ID" value="MBK1875298.1"/>
    <property type="molecule type" value="Genomic_DNA"/>
</dbReference>
<keyword evidence="8" id="KW-0406">Ion transport</keyword>
<evidence type="ECO:0000256" key="5">
    <source>
        <dbReference type="ARBA" id="ARBA00022692"/>
    </source>
</evidence>